<dbReference type="CDD" id="cd06267">
    <property type="entry name" value="PBP1_LacI_sugar_binding-like"/>
    <property type="match status" value="1"/>
</dbReference>
<accession>E8NFB6</accession>
<evidence type="ECO:0000313" key="6">
    <source>
        <dbReference type="Proteomes" id="UP000008975"/>
    </source>
</evidence>
<keyword evidence="3" id="KW-0804">Transcription</keyword>
<dbReference type="PANTHER" id="PTHR30146">
    <property type="entry name" value="LACI-RELATED TRANSCRIPTIONAL REPRESSOR"/>
    <property type="match status" value="1"/>
</dbReference>
<dbReference type="GO" id="GO:0000976">
    <property type="term" value="F:transcription cis-regulatory region binding"/>
    <property type="evidence" value="ECO:0007669"/>
    <property type="project" value="TreeGrafter"/>
</dbReference>
<dbReference type="Pfam" id="PF00356">
    <property type="entry name" value="LacI"/>
    <property type="match status" value="1"/>
</dbReference>
<dbReference type="Proteomes" id="UP000008975">
    <property type="component" value="Chromosome"/>
</dbReference>
<dbReference type="AlphaFoldDB" id="E8NFB6"/>
<dbReference type="KEGG" id="mts:MTES_2225"/>
<evidence type="ECO:0000313" key="5">
    <source>
        <dbReference type="EMBL" id="BAJ75189.1"/>
    </source>
</evidence>
<dbReference type="Gene3D" id="3.40.50.2300">
    <property type="match status" value="2"/>
</dbReference>
<dbReference type="HOGENOM" id="CLU_037628_6_1_11"/>
<proteinExistence type="predicted"/>
<dbReference type="InterPro" id="IPR028082">
    <property type="entry name" value="Peripla_BP_I"/>
</dbReference>
<dbReference type="eggNOG" id="COG1609">
    <property type="taxonomic scope" value="Bacteria"/>
</dbReference>
<feature type="domain" description="HTH lacI-type" evidence="4">
    <location>
        <begin position="14"/>
        <end position="68"/>
    </location>
</feature>
<dbReference type="PROSITE" id="PS50932">
    <property type="entry name" value="HTH_LACI_2"/>
    <property type="match status" value="1"/>
</dbReference>
<dbReference type="InterPro" id="IPR046335">
    <property type="entry name" value="LacI/GalR-like_sensor"/>
</dbReference>
<dbReference type="Pfam" id="PF13377">
    <property type="entry name" value="Peripla_BP_3"/>
    <property type="match status" value="1"/>
</dbReference>
<dbReference type="CDD" id="cd01392">
    <property type="entry name" value="HTH_LacI"/>
    <property type="match status" value="1"/>
</dbReference>
<evidence type="ECO:0000259" key="4">
    <source>
        <dbReference type="PROSITE" id="PS50932"/>
    </source>
</evidence>
<evidence type="ECO:0000256" key="3">
    <source>
        <dbReference type="ARBA" id="ARBA00023163"/>
    </source>
</evidence>
<reference evidence="5 6" key="1">
    <citation type="journal article" date="2011" name="J. Bacteriol.">
        <title>Genome sequence of Microbacterium testaceum StLB037, an N-acylhomoserine lactone-degrading bacterium isolated from potato leaves.</title>
        <authorList>
            <person name="Morohoshi T."/>
            <person name="Wang W.-Z."/>
            <person name="Someya N."/>
            <person name="Ikeda T."/>
        </authorList>
    </citation>
    <scope>NUCLEOTIDE SEQUENCE [LARGE SCALE GENOMIC DNA]</scope>
    <source>
        <strain evidence="5 6">StLB037</strain>
    </source>
</reference>
<organism evidence="5 6">
    <name type="scientific">Microbacterium testaceum (strain StLB037)</name>
    <dbReference type="NCBI Taxonomy" id="979556"/>
    <lineage>
        <taxon>Bacteria</taxon>
        <taxon>Bacillati</taxon>
        <taxon>Actinomycetota</taxon>
        <taxon>Actinomycetes</taxon>
        <taxon>Micrococcales</taxon>
        <taxon>Microbacteriaceae</taxon>
        <taxon>Microbacterium</taxon>
    </lineage>
</organism>
<dbReference type="STRING" id="979556.MTES_2225"/>
<dbReference type="PANTHER" id="PTHR30146:SF153">
    <property type="entry name" value="LACTOSE OPERON REPRESSOR"/>
    <property type="match status" value="1"/>
</dbReference>
<dbReference type="SUPFAM" id="SSF47413">
    <property type="entry name" value="lambda repressor-like DNA-binding domains"/>
    <property type="match status" value="1"/>
</dbReference>
<keyword evidence="2" id="KW-0238">DNA-binding</keyword>
<dbReference type="InterPro" id="IPR010982">
    <property type="entry name" value="Lambda_DNA-bd_dom_sf"/>
</dbReference>
<sequence length="342" mass="35710">MISTLSSDAMTRRATIHDVAAAAGVSVATVSKAVNGRYGVSPETVSRVLDAVKTLGYESSLVASSMRSRKTGVVGVLVAAIEPFSAEILKGVGGALSGTGYDLLAYSGSRREGEGWERRSLSRLSGTLIDAAIIVTPTVVNVTSDVPIVAIDPHTGRADLPTVESDSFTGAQQAVHYLVQLGHRRIGFIAGRPDLRSAVARASGYRAGLSAAGIPFDPALVGVGRYEQDVAREAAEAMLSLDDPPTAVFAANDLSALSIIDVAAERGLRVPDDLSVVGFDDVPEAARAQPALTTVRQPMKRLGAEAVRMVLALLAGEDLPETHLLLPTRLVARGTTAPPRVR</sequence>
<reference key="2">
    <citation type="submission" date="2011-02" db="EMBL/GenBank/DDBJ databases">
        <title>Genome sequence of Microbacterium testaceum StLB037.</title>
        <authorList>
            <person name="Morohoshi T."/>
            <person name="Wang W.Z."/>
            <person name="Someya N."/>
            <person name="Ikeda T."/>
        </authorList>
    </citation>
    <scope>NUCLEOTIDE SEQUENCE</scope>
    <source>
        <strain>StLB037</strain>
    </source>
</reference>
<dbReference type="PRINTS" id="PR00036">
    <property type="entry name" value="HTHLACI"/>
</dbReference>
<dbReference type="SMART" id="SM00354">
    <property type="entry name" value="HTH_LACI"/>
    <property type="match status" value="1"/>
</dbReference>
<dbReference type="PROSITE" id="PS00356">
    <property type="entry name" value="HTH_LACI_1"/>
    <property type="match status" value="1"/>
</dbReference>
<gene>
    <name evidence="5" type="ordered locus">MTES_2225</name>
</gene>
<dbReference type="SUPFAM" id="SSF53822">
    <property type="entry name" value="Periplasmic binding protein-like I"/>
    <property type="match status" value="1"/>
</dbReference>
<dbReference type="EMBL" id="AP012052">
    <property type="protein sequence ID" value="BAJ75189.1"/>
    <property type="molecule type" value="Genomic_DNA"/>
</dbReference>
<protein>
    <submittedName>
        <fullName evidence="5">Transcriptional regulator</fullName>
    </submittedName>
</protein>
<keyword evidence="1" id="KW-0805">Transcription regulation</keyword>
<dbReference type="GO" id="GO:0003700">
    <property type="term" value="F:DNA-binding transcription factor activity"/>
    <property type="evidence" value="ECO:0007669"/>
    <property type="project" value="TreeGrafter"/>
</dbReference>
<evidence type="ECO:0000256" key="2">
    <source>
        <dbReference type="ARBA" id="ARBA00023125"/>
    </source>
</evidence>
<evidence type="ECO:0000256" key="1">
    <source>
        <dbReference type="ARBA" id="ARBA00023015"/>
    </source>
</evidence>
<name>E8NFB6_MICTS</name>
<dbReference type="InterPro" id="IPR000843">
    <property type="entry name" value="HTH_LacI"/>
</dbReference>
<dbReference type="Gene3D" id="1.10.260.40">
    <property type="entry name" value="lambda repressor-like DNA-binding domains"/>
    <property type="match status" value="1"/>
</dbReference>